<dbReference type="GO" id="GO:0005085">
    <property type="term" value="F:guanyl-nucleotide exchange factor activity"/>
    <property type="evidence" value="ECO:0007669"/>
    <property type="project" value="InterPro"/>
</dbReference>
<dbReference type="EMBL" id="OUUW01000003">
    <property type="protein sequence ID" value="SPP78413.1"/>
    <property type="molecule type" value="Genomic_DNA"/>
</dbReference>
<feature type="compositionally biased region" description="Polar residues" evidence="2">
    <location>
        <begin position="403"/>
        <end position="415"/>
    </location>
</feature>
<dbReference type="Pfam" id="PF02141">
    <property type="entry name" value="DENN"/>
    <property type="match status" value="1"/>
</dbReference>
<dbReference type="Proteomes" id="UP000268350">
    <property type="component" value="Unassembled WGS sequence"/>
</dbReference>
<name>A0A3B0JCV5_DROGU</name>
<dbReference type="SMART" id="SM00799">
    <property type="entry name" value="DENN"/>
    <property type="match status" value="1"/>
</dbReference>
<dbReference type="OrthoDB" id="10265409at2759"/>
<dbReference type="GO" id="GO:0055037">
    <property type="term" value="C:recycling endosome"/>
    <property type="evidence" value="ECO:0007669"/>
    <property type="project" value="TreeGrafter"/>
</dbReference>
<dbReference type="PROSITE" id="PS50211">
    <property type="entry name" value="DENN"/>
    <property type="match status" value="1"/>
</dbReference>
<feature type="compositionally biased region" description="Basic and acidic residues" evidence="2">
    <location>
        <begin position="1"/>
        <end position="12"/>
    </location>
</feature>
<evidence type="ECO:0000256" key="2">
    <source>
        <dbReference type="SAM" id="MobiDB-lite"/>
    </source>
</evidence>
<gene>
    <name evidence="4" type="ORF">DGUA_6G011058</name>
</gene>
<feature type="domain" description="UDENN" evidence="3">
    <location>
        <begin position="63"/>
        <end position="573"/>
    </location>
</feature>
<accession>A0A3B0JCV5</accession>
<reference evidence="5" key="1">
    <citation type="submission" date="2018-01" db="EMBL/GenBank/DDBJ databases">
        <authorList>
            <person name="Alioto T."/>
            <person name="Alioto T."/>
        </authorList>
    </citation>
    <scope>NUCLEOTIDE SEQUENCE [LARGE SCALE GENOMIC DNA]</scope>
</reference>
<feature type="region of interest" description="Disordered" evidence="2">
    <location>
        <begin position="1"/>
        <end position="49"/>
    </location>
</feature>
<feature type="region of interest" description="Disordered" evidence="2">
    <location>
        <begin position="390"/>
        <end position="415"/>
    </location>
</feature>
<evidence type="ECO:0000256" key="1">
    <source>
        <dbReference type="ARBA" id="ARBA00007159"/>
    </source>
</evidence>
<organism evidence="4 5">
    <name type="scientific">Drosophila guanche</name>
    <name type="common">Fruit fly</name>
    <dbReference type="NCBI Taxonomy" id="7266"/>
    <lineage>
        <taxon>Eukaryota</taxon>
        <taxon>Metazoa</taxon>
        <taxon>Ecdysozoa</taxon>
        <taxon>Arthropoda</taxon>
        <taxon>Hexapoda</taxon>
        <taxon>Insecta</taxon>
        <taxon>Pterygota</taxon>
        <taxon>Neoptera</taxon>
        <taxon>Endopterygota</taxon>
        <taxon>Diptera</taxon>
        <taxon>Brachycera</taxon>
        <taxon>Muscomorpha</taxon>
        <taxon>Ephydroidea</taxon>
        <taxon>Drosophilidae</taxon>
        <taxon>Drosophila</taxon>
        <taxon>Sophophora</taxon>
    </lineage>
</organism>
<dbReference type="InterPro" id="IPR037516">
    <property type="entry name" value="Tripartite_DENN"/>
</dbReference>
<evidence type="ECO:0000313" key="5">
    <source>
        <dbReference type="Proteomes" id="UP000268350"/>
    </source>
</evidence>
<evidence type="ECO:0000313" key="4">
    <source>
        <dbReference type="EMBL" id="SPP78413.1"/>
    </source>
</evidence>
<comment type="similarity">
    <text evidence="1">Belongs to the DENND6 family.</text>
</comment>
<dbReference type="PANTHER" id="PTHR13677">
    <property type="entry name" value="LD41638P"/>
    <property type="match status" value="1"/>
</dbReference>
<evidence type="ECO:0000259" key="3">
    <source>
        <dbReference type="PROSITE" id="PS50211"/>
    </source>
</evidence>
<feature type="compositionally biased region" description="Low complexity" evidence="2">
    <location>
        <begin position="17"/>
        <end position="35"/>
    </location>
</feature>
<dbReference type="InterPro" id="IPR024224">
    <property type="entry name" value="DENND6"/>
</dbReference>
<feature type="compositionally biased region" description="Low complexity" evidence="2">
    <location>
        <begin position="436"/>
        <end position="445"/>
    </location>
</feature>
<proteinExistence type="inferred from homology"/>
<feature type="compositionally biased region" description="Low complexity" evidence="2">
    <location>
        <begin position="390"/>
        <end position="399"/>
    </location>
</feature>
<dbReference type="OMA" id="EANLEHW"/>
<feature type="region of interest" description="Disordered" evidence="2">
    <location>
        <begin position="426"/>
        <end position="445"/>
    </location>
</feature>
<dbReference type="STRING" id="7266.A0A3B0JCV5"/>
<protein>
    <submittedName>
        <fullName evidence="4">Blast:Protein DENND6B</fullName>
    </submittedName>
</protein>
<keyword evidence="5" id="KW-1185">Reference proteome</keyword>
<dbReference type="PANTHER" id="PTHR13677:SF0">
    <property type="entry name" value="LD41638P"/>
    <property type="match status" value="1"/>
</dbReference>
<sequence>MDVDARAKEKPQENTGAAAPQAALPAAPRKLNETQAEAEAETEASNSSNANASDWIHFSQWMHCFCVVTFDLNLGQALEYVYPPEFMPSDQEVSNICYMAFPDSNSGCMGDTKFHMRLRAIAKQPPQQKQQQQPQSLPIYNGDCAPALRQDSSHYWGFVYFRQKRDANLPRGYFQKSFIIITRLPFFNLYYDILAQLAPKYFDEGTDILRQACEQINSQWPGLRVGQTLHLPLLECNYQICIPRATSSRKSPTESNEFTAPQTLASSKVLSSVNEIELFRSLSFVMEQLYTLWELVITAEPIVVVATSPADCSHMVQALVALIAPLEYCAEARPYFTIHDSEFREFTQECSSKTGLPACILGVTNPFFVKLLKDWPHMLRLVDNQKNMQQQQQLLMGQKSSHRNATSFASGSSGEQLANRSAMKITPALNGGGSSNGADGSSSSGLHTKYKPYLKKDKALIKKVLLGLKTKRPEHVQTALIRRHLLELTQSFMIPLERYMASLMPLQKDISPFKSAPNASSFKLDDFLATLETAGPQLTSPLKGDWKGLYRRFFRSPNFRGWYESRHRDLQLTLQDLQLQALSEANLEHWAHDKQEVEIIDMILKLKQKLNLYSDKSQGLEGIAWLGAHNNSSSSGSSSSGSHRMSTQQQIQAQIECMKGLLPPDLKNVVNL</sequence>
<dbReference type="InterPro" id="IPR001194">
    <property type="entry name" value="cDENN_dom"/>
</dbReference>
<dbReference type="AlphaFoldDB" id="A0A3B0JCV5"/>